<evidence type="ECO:0008006" key="5">
    <source>
        <dbReference type="Google" id="ProtNLM"/>
    </source>
</evidence>
<reference evidence="4" key="1">
    <citation type="submission" date="2020-02" db="EMBL/GenBank/DDBJ databases">
        <authorList>
            <person name="Meier V. D."/>
        </authorList>
    </citation>
    <scope>NUCLEOTIDE SEQUENCE</scope>
    <source>
        <strain evidence="4">AVDCRST_MAG03</strain>
    </source>
</reference>
<keyword evidence="2" id="KW-0812">Transmembrane</keyword>
<evidence type="ECO:0000313" key="4">
    <source>
        <dbReference type="EMBL" id="CAA9391342.1"/>
    </source>
</evidence>
<dbReference type="AlphaFoldDB" id="A0A6J4NTN0"/>
<dbReference type="NCBIfam" id="TIGR01167">
    <property type="entry name" value="LPXTG_anchor"/>
    <property type="match status" value="1"/>
</dbReference>
<feature type="region of interest" description="Disordered" evidence="1">
    <location>
        <begin position="112"/>
        <end position="159"/>
    </location>
</feature>
<accession>A0A6J4NTN0</accession>
<sequence length="197" mass="19756">MKARLLTVLLVSMLILAMAAPLALAQATAKDGQATAGGDQATAGDGQATAGEDRDNDNANITIVDCSQVQNAFVQGQYGNANASAQYDSDAVAVVAQELDISQAQVNSCLVNVGDDGDENGGNTDDGGGDTDDDRSDASGDASEENEDVAASTKKDVMAGTIPEVASLPNTGGPSLLALGAGLALVVGGASLIRFRR</sequence>
<evidence type="ECO:0000256" key="2">
    <source>
        <dbReference type="SAM" id="Phobius"/>
    </source>
</evidence>
<name>A0A6J4NTN0_9ACTN</name>
<proteinExistence type="predicted"/>
<feature type="chain" id="PRO_5039466311" description="Gram-positive cocci surface proteins LPxTG domain-containing protein" evidence="3">
    <location>
        <begin position="20"/>
        <end position="197"/>
    </location>
</feature>
<keyword evidence="2" id="KW-1133">Transmembrane helix</keyword>
<dbReference type="EMBL" id="CADCUT010000039">
    <property type="protein sequence ID" value="CAA9391342.1"/>
    <property type="molecule type" value="Genomic_DNA"/>
</dbReference>
<organism evidence="4">
    <name type="scientific">uncultured Rubrobacteraceae bacterium</name>
    <dbReference type="NCBI Taxonomy" id="349277"/>
    <lineage>
        <taxon>Bacteria</taxon>
        <taxon>Bacillati</taxon>
        <taxon>Actinomycetota</taxon>
        <taxon>Rubrobacteria</taxon>
        <taxon>Rubrobacterales</taxon>
        <taxon>Rubrobacteraceae</taxon>
        <taxon>environmental samples</taxon>
    </lineage>
</organism>
<feature type="transmembrane region" description="Helical" evidence="2">
    <location>
        <begin position="176"/>
        <end position="195"/>
    </location>
</feature>
<feature type="compositionally biased region" description="Low complexity" evidence="1">
    <location>
        <begin position="34"/>
        <end position="50"/>
    </location>
</feature>
<keyword evidence="2" id="KW-0472">Membrane</keyword>
<keyword evidence="3" id="KW-0732">Signal</keyword>
<feature type="signal peptide" evidence="3">
    <location>
        <begin position="1"/>
        <end position="19"/>
    </location>
</feature>
<gene>
    <name evidence="4" type="ORF">AVDCRST_MAG03-632</name>
</gene>
<evidence type="ECO:0000256" key="1">
    <source>
        <dbReference type="SAM" id="MobiDB-lite"/>
    </source>
</evidence>
<feature type="region of interest" description="Disordered" evidence="1">
    <location>
        <begin position="34"/>
        <end position="56"/>
    </location>
</feature>
<evidence type="ECO:0000256" key="3">
    <source>
        <dbReference type="SAM" id="SignalP"/>
    </source>
</evidence>
<protein>
    <recommendedName>
        <fullName evidence="5">Gram-positive cocci surface proteins LPxTG domain-containing protein</fullName>
    </recommendedName>
</protein>